<evidence type="ECO:0000313" key="13">
    <source>
        <dbReference type="Proteomes" id="UP000051638"/>
    </source>
</evidence>
<feature type="transmembrane region" description="Helical" evidence="10">
    <location>
        <begin position="215"/>
        <end position="233"/>
    </location>
</feature>
<dbReference type="GO" id="GO:0015385">
    <property type="term" value="F:sodium:proton antiporter activity"/>
    <property type="evidence" value="ECO:0007669"/>
    <property type="project" value="InterPro"/>
</dbReference>
<dbReference type="OrthoDB" id="9809206at2"/>
<feature type="transmembrane region" description="Helical" evidence="10">
    <location>
        <begin position="83"/>
        <end position="102"/>
    </location>
</feature>
<evidence type="ECO:0000256" key="5">
    <source>
        <dbReference type="ARBA" id="ARBA00022989"/>
    </source>
</evidence>
<keyword evidence="5 10" id="KW-1133">Transmembrane helix</keyword>
<dbReference type="PANTHER" id="PTHR10110">
    <property type="entry name" value="SODIUM/HYDROGEN EXCHANGER"/>
    <property type="match status" value="1"/>
</dbReference>
<dbReference type="InterPro" id="IPR018422">
    <property type="entry name" value="Cation/H_exchanger_CPA1"/>
</dbReference>
<dbReference type="GO" id="GO:0015386">
    <property type="term" value="F:potassium:proton antiporter activity"/>
    <property type="evidence" value="ECO:0007669"/>
    <property type="project" value="TreeGrafter"/>
</dbReference>
<feature type="transmembrane region" description="Helical" evidence="10">
    <location>
        <begin position="239"/>
        <end position="255"/>
    </location>
</feature>
<keyword evidence="2" id="KW-0813">Transport</keyword>
<dbReference type="PANTHER" id="PTHR10110:SF86">
    <property type="entry name" value="SODIUM_HYDROGEN EXCHANGER 7"/>
    <property type="match status" value="1"/>
</dbReference>
<dbReference type="AlphaFoldDB" id="A0A0R2CYI1"/>
<keyword evidence="13" id="KW-1185">Reference proteome</keyword>
<keyword evidence="9" id="KW-0739">Sodium transport</keyword>
<evidence type="ECO:0000256" key="2">
    <source>
        <dbReference type="ARBA" id="ARBA00022448"/>
    </source>
</evidence>
<evidence type="ECO:0000256" key="7">
    <source>
        <dbReference type="ARBA" id="ARBA00023065"/>
    </source>
</evidence>
<protein>
    <submittedName>
        <fullName evidence="12">Na(+) H(+) antiporter</fullName>
    </submittedName>
</protein>
<dbReference type="GO" id="GO:0005886">
    <property type="term" value="C:plasma membrane"/>
    <property type="evidence" value="ECO:0007669"/>
    <property type="project" value="UniProtKB-SubCell"/>
</dbReference>
<organism evidence="12 13">
    <name type="scientific">Loigolactobacillus rennini DSM 20253</name>
    <dbReference type="NCBI Taxonomy" id="1423796"/>
    <lineage>
        <taxon>Bacteria</taxon>
        <taxon>Bacillati</taxon>
        <taxon>Bacillota</taxon>
        <taxon>Bacilli</taxon>
        <taxon>Lactobacillales</taxon>
        <taxon>Lactobacillaceae</taxon>
        <taxon>Loigolactobacillus</taxon>
    </lineage>
</organism>
<feature type="transmembrane region" description="Helical" evidence="10">
    <location>
        <begin position="182"/>
        <end position="203"/>
    </location>
</feature>
<evidence type="ECO:0000256" key="9">
    <source>
        <dbReference type="ARBA" id="ARBA00023201"/>
    </source>
</evidence>
<comment type="subcellular location">
    <subcellularLocation>
        <location evidence="1">Cell membrane</location>
        <topology evidence="1">Multi-pass membrane protein</topology>
    </subcellularLocation>
</comment>
<dbReference type="PATRIC" id="fig|1423796.3.peg.875"/>
<evidence type="ECO:0000259" key="11">
    <source>
        <dbReference type="Pfam" id="PF00999"/>
    </source>
</evidence>
<dbReference type="GO" id="GO:0098719">
    <property type="term" value="P:sodium ion import across plasma membrane"/>
    <property type="evidence" value="ECO:0007669"/>
    <property type="project" value="TreeGrafter"/>
</dbReference>
<dbReference type="EMBL" id="AYYI01000105">
    <property type="protein sequence ID" value="KRM92838.1"/>
    <property type="molecule type" value="Genomic_DNA"/>
</dbReference>
<comment type="caution">
    <text evidence="12">The sequence shown here is derived from an EMBL/GenBank/DDBJ whole genome shotgun (WGS) entry which is preliminary data.</text>
</comment>
<feature type="transmembrane region" description="Helical" evidence="10">
    <location>
        <begin position="309"/>
        <end position="332"/>
    </location>
</feature>
<dbReference type="Proteomes" id="UP000051638">
    <property type="component" value="Unassembled WGS sequence"/>
</dbReference>
<sequence length="710" mass="80460">MTLIEAVIMLVAVVLLSNIVSHYLNFLPVSLIQIAAGLLLAVLFKVTIPLKTDWFMLLFIAPLLFNDGRHFPKQELWALRGPIIMNAIVLVFVTTFLGGWFIHFLVPDLPLAASIALAAIISPTDPIAVQSISKQADLPNSVLHLVSGESLINDASGLIGFKYGIAATVTGFFSWQQATGDFLYISIVGALLGMVIMALLQLLRTFLLQQGINDVVLHTVLQIITPFVVYLLVEELFHASGVIAVVSAGIVYNFSKPVLMDYLPELKIVTERTWDIAIYLLNGIVFLILGIELPIAMNQTIRNPSDSTTIAIFDVVLIWLAVFLIRVFWTLINLTIKHLKGKEKQQRPYFRIALLSGLSGVRGAITMAGVLSVPYVLASGAAFPERSLMLFIAAGVIILSLLMAVIFIPLLMRQHVAIATRGTEPKADEDLDEQRDVAAADKQQLTETQARIYTMRVAINHLESQRRPENQRVVYDLINEYQGMIHRLQVAYRSEEQLVPFLNEELTLRRVALQGEGDILEQLWRSGKIQERSYQKFQRKILSRQRLVETLPHKLQRPHFFARLHRLGTRLSHLRLHLVHAQYNGPYYNERLYIEKETAKGGIKALSKYLKRPEVKAAHYNRQVIYQIIVGYRNRIEQIKHLNRQQTGRRSPRADYDQQMRQIRFKALAAERRGIHTLVDQGYITWSLAAKLRQYVNYSENALLLGEDVD</sequence>
<evidence type="ECO:0000256" key="4">
    <source>
        <dbReference type="ARBA" id="ARBA00022692"/>
    </source>
</evidence>
<feature type="transmembrane region" description="Helical" evidence="10">
    <location>
        <begin position="388"/>
        <end position="411"/>
    </location>
</feature>
<evidence type="ECO:0000256" key="10">
    <source>
        <dbReference type="SAM" id="Phobius"/>
    </source>
</evidence>
<reference evidence="12 13" key="1">
    <citation type="journal article" date="2015" name="Genome Announc.">
        <title>Expanding the biotechnology potential of lactobacilli through comparative genomics of 213 strains and associated genera.</title>
        <authorList>
            <person name="Sun Z."/>
            <person name="Harris H.M."/>
            <person name="McCann A."/>
            <person name="Guo C."/>
            <person name="Argimon S."/>
            <person name="Zhang W."/>
            <person name="Yang X."/>
            <person name="Jeffery I.B."/>
            <person name="Cooney J.C."/>
            <person name="Kagawa T.F."/>
            <person name="Liu W."/>
            <person name="Song Y."/>
            <person name="Salvetti E."/>
            <person name="Wrobel A."/>
            <person name="Rasinkangas P."/>
            <person name="Parkhill J."/>
            <person name="Rea M.C."/>
            <person name="O'Sullivan O."/>
            <person name="Ritari J."/>
            <person name="Douillard F.P."/>
            <person name="Paul Ross R."/>
            <person name="Yang R."/>
            <person name="Briner A.E."/>
            <person name="Felis G.E."/>
            <person name="de Vos W.M."/>
            <person name="Barrangou R."/>
            <person name="Klaenhammer T.R."/>
            <person name="Caufield P.W."/>
            <person name="Cui Y."/>
            <person name="Zhang H."/>
            <person name="O'Toole P.W."/>
        </authorList>
    </citation>
    <scope>NUCLEOTIDE SEQUENCE [LARGE SCALE GENOMIC DNA]</scope>
    <source>
        <strain evidence="12 13">DSM 20253</strain>
    </source>
</reference>
<keyword evidence="8 10" id="KW-0472">Membrane</keyword>
<dbReference type="RefSeq" id="WP_057874862.1">
    <property type="nucleotide sequence ID" value="NZ_AYYI01000105.1"/>
</dbReference>
<dbReference type="GO" id="GO:0051453">
    <property type="term" value="P:regulation of intracellular pH"/>
    <property type="evidence" value="ECO:0007669"/>
    <property type="project" value="TreeGrafter"/>
</dbReference>
<evidence type="ECO:0000313" key="12">
    <source>
        <dbReference type="EMBL" id="KRM92838.1"/>
    </source>
</evidence>
<feature type="domain" description="Cation/H+ exchanger transmembrane" evidence="11">
    <location>
        <begin position="12"/>
        <end position="412"/>
    </location>
</feature>
<gene>
    <name evidence="12" type="ORF">FC24_GL000854</name>
</gene>
<evidence type="ECO:0000256" key="1">
    <source>
        <dbReference type="ARBA" id="ARBA00004651"/>
    </source>
</evidence>
<dbReference type="Pfam" id="PF00999">
    <property type="entry name" value="Na_H_Exchanger"/>
    <property type="match status" value="1"/>
</dbReference>
<name>A0A0R2CYI1_9LACO</name>
<feature type="transmembrane region" description="Helical" evidence="10">
    <location>
        <begin position="276"/>
        <end position="297"/>
    </location>
</feature>
<dbReference type="Gene3D" id="6.10.140.1330">
    <property type="match status" value="1"/>
</dbReference>
<feature type="transmembrane region" description="Helical" evidence="10">
    <location>
        <begin position="6"/>
        <end position="24"/>
    </location>
</feature>
<feature type="transmembrane region" description="Helical" evidence="10">
    <location>
        <begin position="352"/>
        <end position="376"/>
    </location>
</feature>
<keyword evidence="6" id="KW-0915">Sodium</keyword>
<evidence type="ECO:0000256" key="6">
    <source>
        <dbReference type="ARBA" id="ARBA00023053"/>
    </source>
</evidence>
<dbReference type="InterPro" id="IPR006153">
    <property type="entry name" value="Cation/H_exchanger_TM"/>
</dbReference>
<keyword evidence="3" id="KW-1003">Cell membrane</keyword>
<keyword evidence="7" id="KW-0406">Ion transport</keyword>
<dbReference type="STRING" id="1423796.FC24_GL000854"/>
<proteinExistence type="predicted"/>
<keyword evidence="4 10" id="KW-0812">Transmembrane</keyword>
<evidence type="ECO:0000256" key="8">
    <source>
        <dbReference type="ARBA" id="ARBA00023136"/>
    </source>
</evidence>
<accession>A0A0R2CYI1</accession>
<evidence type="ECO:0000256" key="3">
    <source>
        <dbReference type="ARBA" id="ARBA00022475"/>
    </source>
</evidence>